<dbReference type="AlphaFoldDB" id="B0C4E5"/>
<evidence type="ECO:0000313" key="2">
    <source>
        <dbReference type="EMBL" id="ABW28689.1"/>
    </source>
</evidence>
<evidence type="ECO:0000259" key="1">
    <source>
        <dbReference type="Pfam" id="PF05685"/>
    </source>
</evidence>
<gene>
    <name evidence="2" type="ordered locus">AM1_3699</name>
</gene>
<dbReference type="CDD" id="cd06260">
    <property type="entry name" value="DUF820-like"/>
    <property type="match status" value="1"/>
</dbReference>
<dbReference type="STRING" id="329726.AM1_3699"/>
<dbReference type="PANTHER" id="PTHR34107">
    <property type="entry name" value="SLL0198 PROTEIN-RELATED"/>
    <property type="match status" value="1"/>
</dbReference>
<dbReference type="Gene3D" id="3.90.1570.10">
    <property type="entry name" value="tt1808, chain A"/>
    <property type="match status" value="1"/>
</dbReference>
<dbReference type="Pfam" id="PF05685">
    <property type="entry name" value="Uma2"/>
    <property type="match status" value="1"/>
</dbReference>
<keyword evidence="3" id="KW-1185">Reference proteome</keyword>
<name>B0C4E5_ACAM1</name>
<dbReference type="RefSeq" id="WP_012164071.1">
    <property type="nucleotide sequence ID" value="NC_009925.1"/>
</dbReference>
<dbReference type="HOGENOM" id="CLU_107036_0_0_3"/>
<dbReference type="InterPro" id="IPR011335">
    <property type="entry name" value="Restrct_endonuc-II-like"/>
</dbReference>
<protein>
    <recommendedName>
        <fullName evidence="1">Putative restriction endonuclease domain-containing protein</fullName>
    </recommendedName>
</protein>
<proteinExistence type="predicted"/>
<sequence>MVQALAQTVPLSEFLARPETQTASEYLDGYIVQKPMPQGKHSTIQRDLTMAVERVLKPQKRGRVFPELRCTFAGRSIVPDIAIFTWERIPRDEDGSIANPFSLAPDWIVEILSPDKSQTKATKKILFCLQHGTQLGWLIDPTEQTVFVYASEQALQVFDMDSSDRSLSVPNFASDVHLTVQDMVHWLLD</sequence>
<evidence type="ECO:0000313" key="3">
    <source>
        <dbReference type="Proteomes" id="UP000000268"/>
    </source>
</evidence>
<dbReference type="SUPFAM" id="SSF52980">
    <property type="entry name" value="Restriction endonuclease-like"/>
    <property type="match status" value="1"/>
</dbReference>
<dbReference type="KEGG" id="amr:AM1_3699"/>
<dbReference type="PANTHER" id="PTHR34107:SF8">
    <property type="entry name" value="UNIDENTIFIED OPEN READING FRAME"/>
    <property type="match status" value="1"/>
</dbReference>
<dbReference type="OrthoDB" id="461333at2"/>
<accession>B0C4E5</accession>
<dbReference type="eggNOG" id="COG4636">
    <property type="taxonomic scope" value="Bacteria"/>
</dbReference>
<feature type="domain" description="Putative restriction endonuclease" evidence="1">
    <location>
        <begin position="12"/>
        <end position="180"/>
    </location>
</feature>
<dbReference type="EMBL" id="CP000828">
    <property type="protein sequence ID" value="ABW28689.1"/>
    <property type="molecule type" value="Genomic_DNA"/>
</dbReference>
<organism evidence="2 3">
    <name type="scientific">Acaryochloris marina (strain MBIC 11017)</name>
    <dbReference type="NCBI Taxonomy" id="329726"/>
    <lineage>
        <taxon>Bacteria</taxon>
        <taxon>Bacillati</taxon>
        <taxon>Cyanobacteriota</taxon>
        <taxon>Cyanophyceae</taxon>
        <taxon>Acaryochloridales</taxon>
        <taxon>Acaryochloridaceae</taxon>
        <taxon>Acaryochloris</taxon>
    </lineage>
</organism>
<reference evidence="2 3" key="1">
    <citation type="journal article" date="2008" name="Proc. Natl. Acad. Sci. U.S.A.">
        <title>Niche adaptation and genome expansion in the chlorophyll d-producing cyanobacterium Acaryochloris marina.</title>
        <authorList>
            <person name="Swingley W.D."/>
            <person name="Chen M."/>
            <person name="Cheung P.C."/>
            <person name="Conrad A.L."/>
            <person name="Dejesa L.C."/>
            <person name="Hao J."/>
            <person name="Honchak B.M."/>
            <person name="Karbach L.E."/>
            <person name="Kurdoglu A."/>
            <person name="Lahiri S."/>
            <person name="Mastrian S.D."/>
            <person name="Miyashita H."/>
            <person name="Page L."/>
            <person name="Ramakrishna P."/>
            <person name="Satoh S."/>
            <person name="Sattley W.M."/>
            <person name="Shimada Y."/>
            <person name="Taylor H.L."/>
            <person name="Tomo T."/>
            <person name="Tsuchiya T."/>
            <person name="Wang Z.T."/>
            <person name="Raymond J."/>
            <person name="Mimuro M."/>
            <person name="Blankenship R.E."/>
            <person name="Touchman J.W."/>
        </authorList>
    </citation>
    <scope>NUCLEOTIDE SEQUENCE [LARGE SCALE GENOMIC DNA]</scope>
    <source>
        <strain evidence="3">MBIC 11017</strain>
    </source>
</reference>
<dbReference type="InterPro" id="IPR012296">
    <property type="entry name" value="Nuclease_put_TT1808"/>
</dbReference>
<dbReference type="InterPro" id="IPR008538">
    <property type="entry name" value="Uma2"/>
</dbReference>
<dbReference type="Proteomes" id="UP000000268">
    <property type="component" value="Chromosome"/>
</dbReference>